<dbReference type="Pfam" id="PF00107">
    <property type="entry name" value="ADH_zinc_N"/>
    <property type="match status" value="1"/>
</dbReference>
<dbReference type="EMBL" id="APND01000003">
    <property type="protein sequence ID" value="MES1929982.1"/>
    <property type="molecule type" value="Genomic_DNA"/>
</dbReference>
<proteinExistence type="predicted"/>
<gene>
    <name evidence="2" type="ORF">SADO_12029</name>
</gene>
<dbReference type="InterPro" id="IPR013149">
    <property type="entry name" value="ADH-like_C"/>
</dbReference>
<dbReference type="Gene3D" id="3.90.180.10">
    <property type="entry name" value="Medium-chain alcohol dehydrogenases, catalytic domain"/>
    <property type="match status" value="1"/>
</dbReference>
<name>A0ABV2B365_9GAMM</name>
<dbReference type="PANTHER" id="PTHR45033:SF2">
    <property type="entry name" value="ZINC-TYPE ALCOHOL DEHYDROGENASE-LIKE PROTEIN C1773.06C"/>
    <property type="match status" value="1"/>
</dbReference>
<accession>A0ABV2B365</accession>
<dbReference type="Gene3D" id="3.40.50.720">
    <property type="entry name" value="NAD(P)-binding Rossmann-like Domain"/>
    <property type="match status" value="1"/>
</dbReference>
<dbReference type="SMART" id="SM00829">
    <property type="entry name" value="PKS_ER"/>
    <property type="match status" value="1"/>
</dbReference>
<dbReference type="SUPFAM" id="SSF50129">
    <property type="entry name" value="GroES-like"/>
    <property type="match status" value="1"/>
</dbReference>
<dbReference type="InterPro" id="IPR013154">
    <property type="entry name" value="ADH-like_N"/>
</dbReference>
<dbReference type="InterPro" id="IPR036291">
    <property type="entry name" value="NAD(P)-bd_dom_sf"/>
</dbReference>
<dbReference type="InterPro" id="IPR020843">
    <property type="entry name" value="ER"/>
</dbReference>
<reference evidence="2 3" key="1">
    <citation type="submission" date="2013-03" db="EMBL/GenBank/DDBJ databases">
        <title>Salinisphaera dokdonensis CL-ES53 Genome Sequencing.</title>
        <authorList>
            <person name="Li C."/>
            <person name="Lai Q."/>
            <person name="Shao Z."/>
        </authorList>
    </citation>
    <scope>NUCLEOTIDE SEQUENCE [LARGE SCALE GENOMIC DNA]</scope>
    <source>
        <strain evidence="2 3">CL-ES53</strain>
    </source>
</reference>
<feature type="domain" description="Enoyl reductase (ER)" evidence="1">
    <location>
        <begin position="10"/>
        <end position="332"/>
    </location>
</feature>
<dbReference type="Proteomes" id="UP001460888">
    <property type="component" value="Unassembled WGS sequence"/>
</dbReference>
<evidence type="ECO:0000313" key="3">
    <source>
        <dbReference type="Proteomes" id="UP001460888"/>
    </source>
</evidence>
<dbReference type="SUPFAM" id="SSF51735">
    <property type="entry name" value="NAD(P)-binding Rossmann-fold domains"/>
    <property type="match status" value="1"/>
</dbReference>
<keyword evidence="3" id="KW-1185">Reference proteome</keyword>
<dbReference type="InterPro" id="IPR011032">
    <property type="entry name" value="GroES-like_sf"/>
</dbReference>
<dbReference type="Pfam" id="PF08240">
    <property type="entry name" value="ADH_N"/>
    <property type="match status" value="1"/>
</dbReference>
<evidence type="ECO:0000313" key="2">
    <source>
        <dbReference type="EMBL" id="MES1929982.1"/>
    </source>
</evidence>
<evidence type="ECO:0000259" key="1">
    <source>
        <dbReference type="SMART" id="SM00829"/>
    </source>
</evidence>
<dbReference type="RefSeq" id="WP_353111731.1">
    <property type="nucleotide sequence ID" value="NZ_APND01000003.1"/>
</dbReference>
<protein>
    <submittedName>
        <fullName evidence="2">Alcohol dehydrogenase zinc-binding domain-containing protein</fullName>
    </submittedName>
</protein>
<comment type="caution">
    <text evidence="2">The sequence shown here is derived from an EMBL/GenBank/DDBJ whole genome shotgun (WGS) entry which is preliminary data.</text>
</comment>
<dbReference type="CDD" id="cd08276">
    <property type="entry name" value="MDR7"/>
    <property type="match status" value="1"/>
</dbReference>
<dbReference type="PANTHER" id="PTHR45033">
    <property type="match status" value="1"/>
</dbReference>
<sequence>MKAAVLRAPGGLERIEIVERDVVQPRAGEVCVRIHASSLNFHDYAVVNGSIPTEDGRVLMSDGAGEVVEVGEGVHEFAAGDHVVSTFFPNWIDGEITAAKRDGTPGDRGEGMAAEYVTAPVNAFTRAPAGYSHAESATLPCAALTAWRALMVEARIKPGDTVLTMGTGGVSIFALQFARAAGARVIATSSSEAKLERLQAMGASATVNYAEDPKWGKTVRKLTDGRGVDAVVEIGGPGTLAQSISACRMGGHISLIGVLTGVAGEVPTAAFFYSNLTMAGITVGSRAQQLDMIRAIEANGIEPVIDRSFALDDIGDAFRHQEAGRHFGKIGITL</sequence>
<organism evidence="2 3">
    <name type="scientific">Salinisphaera dokdonensis CL-ES53</name>
    <dbReference type="NCBI Taxonomy" id="1304272"/>
    <lineage>
        <taxon>Bacteria</taxon>
        <taxon>Pseudomonadati</taxon>
        <taxon>Pseudomonadota</taxon>
        <taxon>Gammaproteobacteria</taxon>
        <taxon>Salinisphaerales</taxon>
        <taxon>Salinisphaeraceae</taxon>
        <taxon>Salinisphaera</taxon>
    </lineage>
</organism>
<dbReference type="InterPro" id="IPR052711">
    <property type="entry name" value="Zinc_ADH-like"/>
</dbReference>